<dbReference type="OMA" id="HICLCVI"/>
<evidence type="ECO:0000313" key="4">
    <source>
        <dbReference type="Ensembl" id="ENSPMRP00000002116.1"/>
    </source>
</evidence>
<dbReference type="InterPro" id="IPR003309">
    <property type="entry name" value="SCAN_dom"/>
</dbReference>
<evidence type="ECO:0000313" key="5">
    <source>
        <dbReference type="Proteomes" id="UP000472272"/>
    </source>
</evidence>
<dbReference type="Ensembl" id="ENSPMRT00000002253.1">
    <property type="protein sequence ID" value="ENSPMRP00000002116.1"/>
    <property type="gene ID" value="ENSPMRG00000001547.1"/>
</dbReference>
<keyword evidence="1" id="KW-0539">Nucleus</keyword>
<dbReference type="Pfam" id="PF02023">
    <property type="entry name" value="SCAN"/>
    <property type="match status" value="1"/>
</dbReference>
<organism evidence="4 5">
    <name type="scientific">Podarcis muralis</name>
    <name type="common">Wall lizard</name>
    <name type="synonym">Lacerta muralis</name>
    <dbReference type="NCBI Taxonomy" id="64176"/>
    <lineage>
        <taxon>Eukaryota</taxon>
        <taxon>Metazoa</taxon>
        <taxon>Chordata</taxon>
        <taxon>Craniata</taxon>
        <taxon>Vertebrata</taxon>
        <taxon>Euteleostomi</taxon>
        <taxon>Lepidosauria</taxon>
        <taxon>Squamata</taxon>
        <taxon>Bifurcata</taxon>
        <taxon>Unidentata</taxon>
        <taxon>Episquamata</taxon>
        <taxon>Laterata</taxon>
        <taxon>Lacertibaenia</taxon>
        <taxon>Lacertidae</taxon>
        <taxon>Podarcis</taxon>
    </lineage>
</organism>
<dbReference type="PANTHER" id="PTHR45935:SF15">
    <property type="entry name" value="SCAN BOX DOMAIN-CONTAINING PROTEIN"/>
    <property type="match status" value="1"/>
</dbReference>
<sequence length="159" mass="18997">SFLVDLFPHFCRSTHLFRTWDGNGGARTCRSHLSGRKRKSPSRDAMKREKNRQRFRRFCYQEAEEPRGAYRRLQELCRRWLRFERHSKEQILELLILEQFLAILPPEIQGWVRECGPETCCQAVTLAEDFLLRQREAERQVSQVRPLGRVRCLVADDTY</sequence>
<feature type="region of interest" description="Disordered" evidence="2">
    <location>
        <begin position="31"/>
        <end position="50"/>
    </location>
</feature>
<dbReference type="GeneTree" id="ENSGT00940000154715"/>
<dbReference type="InterPro" id="IPR050916">
    <property type="entry name" value="SCAN-C2H2_zinc_finger"/>
</dbReference>
<dbReference type="AlphaFoldDB" id="A0A670HRE0"/>
<name>A0A670HRE0_PODMU</name>
<evidence type="ECO:0000256" key="2">
    <source>
        <dbReference type="SAM" id="MobiDB-lite"/>
    </source>
</evidence>
<dbReference type="FunFam" id="1.10.4020.10:FF:000001">
    <property type="entry name" value="zinc finger protein 263 isoform X1"/>
    <property type="match status" value="1"/>
</dbReference>
<reference evidence="4 5" key="1">
    <citation type="journal article" date="2019" name="Proc. Natl. Acad. Sci. U.S.A.">
        <title>Regulatory changes in pterin and carotenoid genes underlie balanced color polymorphisms in the wall lizard.</title>
        <authorList>
            <person name="Andrade P."/>
            <person name="Pinho C."/>
            <person name="Perez I de Lanuza G."/>
            <person name="Afonso S."/>
            <person name="Brejcha J."/>
            <person name="Rubin C.J."/>
            <person name="Wallerman O."/>
            <person name="Pereira P."/>
            <person name="Sabatino S.J."/>
            <person name="Bellati A."/>
            <person name="Pellitteri-Rosa D."/>
            <person name="Bosakova Z."/>
            <person name="Bunikis I."/>
            <person name="Carretero M.A."/>
            <person name="Feiner N."/>
            <person name="Marsik P."/>
            <person name="Pauperio F."/>
            <person name="Salvi D."/>
            <person name="Soler L."/>
            <person name="While G.M."/>
            <person name="Uller T."/>
            <person name="Font E."/>
            <person name="Andersson L."/>
            <person name="Carneiro M."/>
        </authorList>
    </citation>
    <scope>NUCLEOTIDE SEQUENCE</scope>
</reference>
<evidence type="ECO:0000259" key="3">
    <source>
        <dbReference type="PROSITE" id="PS50804"/>
    </source>
</evidence>
<dbReference type="CDD" id="cd07936">
    <property type="entry name" value="SCAN"/>
    <property type="match status" value="1"/>
</dbReference>
<dbReference type="SUPFAM" id="SSF47353">
    <property type="entry name" value="Retrovirus capsid dimerization domain-like"/>
    <property type="match status" value="1"/>
</dbReference>
<dbReference type="PANTHER" id="PTHR45935">
    <property type="entry name" value="PROTEIN ZBED8-RELATED"/>
    <property type="match status" value="1"/>
</dbReference>
<evidence type="ECO:0000256" key="1">
    <source>
        <dbReference type="ARBA" id="ARBA00023242"/>
    </source>
</evidence>
<dbReference type="SMART" id="SM00431">
    <property type="entry name" value="SCAN"/>
    <property type="match status" value="1"/>
</dbReference>
<protein>
    <recommendedName>
        <fullName evidence="3">SCAN box domain-containing protein</fullName>
    </recommendedName>
</protein>
<proteinExistence type="predicted"/>
<dbReference type="Proteomes" id="UP000472272">
    <property type="component" value="Chromosome 2"/>
</dbReference>
<dbReference type="InterPro" id="IPR038269">
    <property type="entry name" value="SCAN_sf"/>
</dbReference>
<accession>A0A670HRE0</accession>
<reference evidence="4" key="2">
    <citation type="submission" date="2025-08" db="UniProtKB">
        <authorList>
            <consortium name="Ensembl"/>
        </authorList>
    </citation>
    <scope>IDENTIFICATION</scope>
</reference>
<keyword evidence="5" id="KW-1185">Reference proteome</keyword>
<feature type="compositionally biased region" description="Basic residues" evidence="2">
    <location>
        <begin position="31"/>
        <end position="40"/>
    </location>
</feature>
<dbReference type="Gene3D" id="1.10.4020.10">
    <property type="entry name" value="DNA breaking-rejoining enzymes"/>
    <property type="match status" value="1"/>
</dbReference>
<dbReference type="PROSITE" id="PS50804">
    <property type="entry name" value="SCAN_BOX"/>
    <property type="match status" value="1"/>
</dbReference>
<reference evidence="4" key="3">
    <citation type="submission" date="2025-09" db="UniProtKB">
        <authorList>
            <consortium name="Ensembl"/>
        </authorList>
    </citation>
    <scope>IDENTIFICATION</scope>
</reference>
<feature type="domain" description="SCAN box" evidence="3">
    <location>
        <begin position="52"/>
        <end position="130"/>
    </location>
</feature>